<proteinExistence type="predicted"/>
<protein>
    <submittedName>
        <fullName evidence="1">Uncharacterized protein</fullName>
    </submittedName>
</protein>
<dbReference type="AlphaFoldDB" id="A0A6C0J5C4"/>
<evidence type="ECO:0000313" key="1">
    <source>
        <dbReference type="EMBL" id="QHU00060.1"/>
    </source>
</evidence>
<organism evidence="1">
    <name type="scientific">viral metagenome</name>
    <dbReference type="NCBI Taxonomy" id="1070528"/>
    <lineage>
        <taxon>unclassified sequences</taxon>
        <taxon>metagenomes</taxon>
        <taxon>organismal metagenomes</taxon>
    </lineage>
</organism>
<accession>A0A6C0J5C4</accession>
<name>A0A6C0J5C4_9ZZZZ</name>
<sequence length="98" mass="11295">MANTEFLENIANNVLFTLNETLTARVERDSHNMWLIHMEDSNSAIHLELMWRDDTWMSCILELHDITNKRKVAIMNALMDSFPDDGPIVDDDGDVDMA</sequence>
<dbReference type="EMBL" id="MN740322">
    <property type="protein sequence ID" value="QHU00060.1"/>
    <property type="molecule type" value="Genomic_DNA"/>
</dbReference>
<reference evidence="1" key="1">
    <citation type="journal article" date="2020" name="Nature">
        <title>Giant virus diversity and host interactions through global metagenomics.</title>
        <authorList>
            <person name="Schulz F."/>
            <person name="Roux S."/>
            <person name="Paez-Espino D."/>
            <person name="Jungbluth S."/>
            <person name="Walsh D.A."/>
            <person name="Denef V.J."/>
            <person name="McMahon K.D."/>
            <person name="Konstantinidis K.T."/>
            <person name="Eloe-Fadrosh E.A."/>
            <person name="Kyrpides N.C."/>
            <person name="Woyke T."/>
        </authorList>
    </citation>
    <scope>NUCLEOTIDE SEQUENCE</scope>
    <source>
        <strain evidence="1">GVMAG-M-3300025778-1</strain>
    </source>
</reference>